<keyword evidence="9 11" id="KW-0443">Lipid metabolism</keyword>
<evidence type="ECO:0000259" key="13">
    <source>
        <dbReference type="PROSITE" id="PS50004"/>
    </source>
</evidence>
<evidence type="ECO:0000256" key="6">
    <source>
        <dbReference type="ARBA" id="ARBA00022801"/>
    </source>
</evidence>
<dbReference type="GO" id="GO:0047498">
    <property type="term" value="F:calcium-dependent phospholipase A2 activity"/>
    <property type="evidence" value="ECO:0007669"/>
    <property type="project" value="TreeGrafter"/>
</dbReference>
<comment type="catalytic activity">
    <reaction evidence="12">
        <text>a 1,2-diacyl-sn-glycero-3-phosphocholine + H2O = a 1-acyl-sn-glycero-3-phosphocholine + a fatty acid + H(+)</text>
        <dbReference type="Rhea" id="RHEA:15801"/>
        <dbReference type="ChEBI" id="CHEBI:15377"/>
        <dbReference type="ChEBI" id="CHEBI:15378"/>
        <dbReference type="ChEBI" id="CHEBI:28868"/>
        <dbReference type="ChEBI" id="CHEBI:57643"/>
        <dbReference type="ChEBI" id="CHEBI:58168"/>
        <dbReference type="EC" id="3.1.1.4"/>
    </reaction>
</comment>
<dbReference type="CDD" id="cd07201">
    <property type="entry name" value="cPLA2_Grp-IVB-IVD-IVE-IVF"/>
    <property type="match status" value="1"/>
</dbReference>
<evidence type="ECO:0000256" key="7">
    <source>
        <dbReference type="ARBA" id="ARBA00022837"/>
    </source>
</evidence>
<organism evidence="15 16">
    <name type="scientific">Mycteria americana</name>
    <name type="common">Wood stork</name>
    <dbReference type="NCBI Taxonomy" id="33587"/>
    <lineage>
        <taxon>Eukaryota</taxon>
        <taxon>Metazoa</taxon>
        <taxon>Chordata</taxon>
        <taxon>Craniata</taxon>
        <taxon>Vertebrata</taxon>
        <taxon>Euteleostomi</taxon>
        <taxon>Archelosauria</taxon>
        <taxon>Archosauria</taxon>
        <taxon>Dinosauria</taxon>
        <taxon>Saurischia</taxon>
        <taxon>Theropoda</taxon>
        <taxon>Coelurosauria</taxon>
        <taxon>Aves</taxon>
        <taxon>Neognathae</taxon>
        <taxon>Neoaves</taxon>
        <taxon>Aequornithes</taxon>
        <taxon>Ciconiiformes</taxon>
        <taxon>Ciconiidae</taxon>
        <taxon>Mycteria</taxon>
    </lineage>
</organism>
<gene>
    <name evidence="15" type="ORF">QYF61_012362</name>
</gene>
<dbReference type="Gene3D" id="3.40.1090.10">
    <property type="entry name" value="Cytosolic phospholipase A2 catalytic domain"/>
    <property type="match status" value="1"/>
</dbReference>
<comment type="domain">
    <text evidence="12">The N-terminal C2 domain associates with lipid membranes upon calcium binding.</text>
</comment>
<keyword evidence="10" id="KW-0472">Membrane</keyword>
<dbReference type="PROSITE" id="PS51210">
    <property type="entry name" value="PLA2C"/>
    <property type="match status" value="1"/>
</dbReference>
<evidence type="ECO:0000313" key="15">
    <source>
        <dbReference type="EMBL" id="KAK4822287.1"/>
    </source>
</evidence>
<dbReference type="SMART" id="SM00239">
    <property type="entry name" value="C2"/>
    <property type="match status" value="1"/>
</dbReference>
<name>A0AAN7RZ15_MYCAM</name>
<dbReference type="InterPro" id="IPR041847">
    <property type="entry name" value="C2_cPLA2"/>
</dbReference>
<dbReference type="SUPFAM" id="SSF49562">
    <property type="entry name" value="C2 domain (Calcium/lipid-binding domain, CaLB)"/>
    <property type="match status" value="1"/>
</dbReference>
<dbReference type="InterPro" id="IPR016035">
    <property type="entry name" value="Acyl_Trfase/lysoPLipase"/>
</dbReference>
<dbReference type="Pfam" id="PF01735">
    <property type="entry name" value="PLA2_B"/>
    <property type="match status" value="1"/>
</dbReference>
<comment type="caution">
    <text evidence="15">The sequence shown here is derived from an EMBL/GenBank/DDBJ whole genome shotgun (WGS) entry which is preliminary data.</text>
</comment>
<dbReference type="SUPFAM" id="SSF52151">
    <property type="entry name" value="FabD/lysophospholipase-like"/>
    <property type="match status" value="1"/>
</dbReference>
<keyword evidence="4 12" id="KW-0963">Cytoplasm</keyword>
<dbReference type="EC" id="3.1.1.4" evidence="3 12"/>
<dbReference type="CDD" id="cd04036">
    <property type="entry name" value="C2_cPLA2"/>
    <property type="match status" value="1"/>
</dbReference>
<dbReference type="Pfam" id="PF18695">
    <property type="entry name" value="cPLA2_C2"/>
    <property type="match status" value="1"/>
</dbReference>
<dbReference type="GO" id="GO:0005829">
    <property type="term" value="C:cytosol"/>
    <property type="evidence" value="ECO:0007669"/>
    <property type="project" value="UniProtKB-SubCell"/>
</dbReference>
<dbReference type="Proteomes" id="UP001333110">
    <property type="component" value="Unassembled WGS sequence"/>
</dbReference>
<dbReference type="InterPro" id="IPR040723">
    <property type="entry name" value="cPLA2_C2"/>
</dbReference>
<evidence type="ECO:0000256" key="12">
    <source>
        <dbReference type="RuleBase" id="RU362102"/>
    </source>
</evidence>
<evidence type="ECO:0000256" key="4">
    <source>
        <dbReference type="ARBA" id="ARBA00022490"/>
    </source>
</evidence>
<dbReference type="SMART" id="SM00022">
    <property type="entry name" value="PLAc"/>
    <property type="match status" value="1"/>
</dbReference>
<reference evidence="15 16" key="1">
    <citation type="journal article" date="2023" name="J. Hered.">
        <title>Chromosome-level genome of the wood stork (Mycteria americana) provides insight into avian chromosome evolution.</title>
        <authorList>
            <person name="Flamio R. Jr."/>
            <person name="Ramstad K.M."/>
        </authorList>
    </citation>
    <scope>NUCLEOTIDE SEQUENCE [LARGE SCALE GENOMIC DNA]</scope>
    <source>
        <strain evidence="15">JAX WOST 10</strain>
    </source>
</reference>
<evidence type="ECO:0000256" key="9">
    <source>
        <dbReference type="ARBA" id="ARBA00023098"/>
    </source>
</evidence>
<dbReference type="PANTHER" id="PTHR10728:SF24">
    <property type="entry name" value="CYTOSOLIC PHOSPHOLIPASE A2 EPSILON"/>
    <property type="match status" value="1"/>
</dbReference>
<feature type="domain" description="PLA2c" evidence="14">
    <location>
        <begin position="279"/>
        <end position="884"/>
    </location>
</feature>
<evidence type="ECO:0000313" key="16">
    <source>
        <dbReference type="Proteomes" id="UP001333110"/>
    </source>
</evidence>
<dbReference type="PANTHER" id="PTHR10728">
    <property type="entry name" value="CYTOSOLIC PHOSPHOLIPASE A2"/>
    <property type="match status" value="1"/>
</dbReference>
<evidence type="ECO:0000259" key="14">
    <source>
        <dbReference type="PROSITE" id="PS51210"/>
    </source>
</evidence>
<evidence type="ECO:0000256" key="2">
    <source>
        <dbReference type="ARBA" id="ARBA00004514"/>
    </source>
</evidence>
<sequence length="884" mass="100765">MQRPVSPFNLLTVKILRVRNARKADLRLNVHSAVVLSLDTLSLCSSSRYTVSLSDCYVTLWLPTASTEKVRTRTIRNSKNPVWNEAFCYKIDRRVKNVLELKVCDEDTITRDDELCTVLFDIDKLTVGRTVRVKFQLNPQTREELEVEFTLQNTLDYPDGIITNGVLVAREVSCLEVRVDTGKLNQQSTNQELTFTVKGSHEGSQKISLDSDPSLRIIVFHCVINDQTRLDIILPEELADKNETEKPGVLSFPLNSLPLQKEITVEEDQSFHLCLTARKCSGDLDVRLGFSLCMEEQDFLRKRKKYVAAALKKILHLEEDLKEHEASQYSPCKEDCLSLIHTWLSLLLPCCVEQVPVVAITTTGGGTRSLTAMYGSLLGLQKLNLLDCISYIGGLSGTTWTMANLYEDANWSQKYLEDAIKEARKQVTKSKICCFSLDCLKYYYNDLMERTKEGHNTSFIDLWGLVIESMLHDKKDEHRLSDQRQAVDNGQNPLPIYVAINLKSSYSAQAFRVLFCLAIVNILLPFHDLAAVAIEWLEFTPYEVGLLKYGASIRAEHFGSEFFMGRMVKRLSETRICYMQGMWSSIFSIDVMYVWNLATDSEDFWYRWTRDRVKDIEEEPFLSMNPYEVDTCLLTPSSALSSALRDVLTGRPTIAQYPNFIRGFQMHSKYLESEGFSTWKGTVTQHVFSVTFGGTLDTVIDSFPNKLMETADDELSLVDTGFFINTSYPPLLRSKREVDVILHLNYSGGSQTLPLDQIAKYISGQGIPFPKIEISEEDRENLKECYVFEDADSPQAPTVLFFPLVNDTFKKYKAPGVERSPEDMAEGKVDVSSILSPFTTREVCFSEENFDKLVKLTDYNILNNEKLIIQALRLAVARRKQRNY</sequence>
<keyword evidence="8 11" id="KW-0442">Lipid degradation</keyword>
<dbReference type="FunFam" id="2.60.40.150:FF:000030">
    <property type="entry name" value="Phospholipase A2"/>
    <property type="match status" value="1"/>
</dbReference>
<dbReference type="GO" id="GO:0016020">
    <property type="term" value="C:membrane"/>
    <property type="evidence" value="ECO:0007669"/>
    <property type="project" value="UniProtKB-SubCell"/>
</dbReference>
<dbReference type="PROSITE" id="PS50004">
    <property type="entry name" value="C2"/>
    <property type="match status" value="1"/>
</dbReference>
<proteinExistence type="predicted"/>
<dbReference type="AlphaFoldDB" id="A0AAN7RZ15"/>
<feature type="domain" description="C2" evidence="13">
    <location>
        <begin position="1"/>
        <end position="135"/>
    </location>
</feature>
<evidence type="ECO:0000256" key="10">
    <source>
        <dbReference type="ARBA" id="ARBA00023136"/>
    </source>
</evidence>
<comment type="subcellular location">
    <subcellularLocation>
        <location evidence="2">Cytoplasm</location>
        <location evidence="2">Cytosol</location>
    </subcellularLocation>
    <subcellularLocation>
        <location evidence="1">Membrane</location>
        <topology evidence="1">Peripheral membrane protein</topology>
    </subcellularLocation>
</comment>
<dbReference type="Pfam" id="PF00168">
    <property type="entry name" value="C2"/>
    <property type="match status" value="1"/>
</dbReference>
<evidence type="ECO:0000256" key="1">
    <source>
        <dbReference type="ARBA" id="ARBA00004170"/>
    </source>
</evidence>
<accession>A0AAN7RZ15</accession>
<keyword evidence="7 12" id="KW-0106">Calcium</keyword>
<keyword evidence="5 12" id="KW-0479">Metal-binding</keyword>
<evidence type="ECO:0000256" key="11">
    <source>
        <dbReference type="PROSITE-ProRule" id="PRU00555"/>
    </source>
</evidence>
<evidence type="ECO:0000256" key="5">
    <source>
        <dbReference type="ARBA" id="ARBA00022723"/>
    </source>
</evidence>
<evidence type="ECO:0000256" key="8">
    <source>
        <dbReference type="ARBA" id="ARBA00022963"/>
    </source>
</evidence>
<keyword evidence="6 11" id="KW-0378">Hydrolase</keyword>
<dbReference type="InterPro" id="IPR002642">
    <property type="entry name" value="LysoPLipase_cat_dom"/>
</dbReference>
<dbReference type="InterPro" id="IPR000008">
    <property type="entry name" value="C2_dom"/>
</dbReference>
<dbReference type="InterPro" id="IPR035892">
    <property type="entry name" value="C2_domain_sf"/>
</dbReference>
<dbReference type="GO" id="GO:0005544">
    <property type="term" value="F:calcium-dependent phospholipid binding"/>
    <property type="evidence" value="ECO:0007669"/>
    <property type="project" value="TreeGrafter"/>
</dbReference>
<dbReference type="Gene3D" id="2.60.40.150">
    <property type="entry name" value="C2 domain"/>
    <property type="match status" value="1"/>
</dbReference>
<evidence type="ECO:0000256" key="3">
    <source>
        <dbReference type="ARBA" id="ARBA00013278"/>
    </source>
</evidence>
<keyword evidence="16" id="KW-1185">Reference proteome</keyword>
<dbReference type="EMBL" id="JAUNZN010000004">
    <property type="protein sequence ID" value="KAK4822287.1"/>
    <property type="molecule type" value="Genomic_DNA"/>
</dbReference>
<dbReference type="GO" id="GO:0046475">
    <property type="term" value="P:glycerophospholipid catabolic process"/>
    <property type="evidence" value="ECO:0007669"/>
    <property type="project" value="TreeGrafter"/>
</dbReference>
<dbReference type="GO" id="GO:0005509">
    <property type="term" value="F:calcium ion binding"/>
    <property type="evidence" value="ECO:0007669"/>
    <property type="project" value="InterPro"/>
</dbReference>
<protein>
    <recommendedName>
        <fullName evidence="3 12">Phospholipase A2</fullName>
        <ecNumber evidence="3 12">3.1.1.4</ecNumber>
    </recommendedName>
</protein>